<keyword evidence="4 7" id="KW-0813">Transport</keyword>
<dbReference type="EMBL" id="VLJV01000001">
    <property type="protein sequence ID" value="TWH21396.1"/>
    <property type="molecule type" value="Genomic_DNA"/>
</dbReference>
<evidence type="ECO:0000259" key="8">
    <source>
        <dbReference type="Pfam" id="PF01895"/>
    </source>
</evidence>
<evidence type="ECO:0000256" key="1">
    <source>
        <dbReference type="ARBA" id="ARBA00004496"/>
    </source>
</evidence>
<dbReference type="FunFam" id="1.20.58.220:FF:000004">
    <property type="entry name" value="Phosphate-specific transport system accessory protein PhoU"/>
    <property type="match status" value="1"/>
</dbReference>
<keyword evidence="5 7" id="KW-0963">Cytoplasm</keyword>
<comment type="caution">
    <text evidence="9">The sequence shown here is derived from an EMBL/GenBank/DDBJ whole genome shotgun (WGS) entry which is preliminary data.</text>
</comment>
<evidence type="ECO:0000256" key="6">
    <source>
        <dbReference type="ARBA" id="ARBA00022592"/>
    </source>
</evidence>
<comment type="subunit">
    <text evidence="3 7">Homodimer.</text>
</comment>
<dbReference type="OrthoDB" id="9814256at2"/>
<keyword evidence="10" id="KW-1185">Reference proteome</keyword>
<evidence type="ECO:0000256" key="2">
    <source>
        <dbReference type="ARBA" id="ARBA00008107"/>
    </source>
</evidence>
<sequence>MRDAYNLELDNLRGQLGDMVQLVADAMERATKSLLQQDLALAEQVISDDVKVDDARSAAEEKAYGLLALQAPVATDLRIVVASLHAAESIERMGDLALHVAKAARRRHPNPVLPPEVRPAFERLGQVDVRLARQLEAVVRSDDADAAKSLESDDDEVDEIHRNLFGVIMDRSWEHGVSPAVDLTLLSRFYERYADHAVSVARRMLFVVTGRMPNHSGSDV</sequence>
<dbReference type="SUPFAM" id="SSF109755">
    <property type="entry name" value="PhoU-like"/>
    <property type="match status" value="1"/>
</dbReference>
<dbReference type="InterPro" id="IPR026022">
    <property type="entry name" value="PhoU_dom"/>
</dbReference>
<comment type="function">
    <text evidence="7">Plays a role in the regulation of phosphate uptake.</text>
</comment>
<proteinExistence type="inferred from homology"/>
<comment type="subcellular location">
    <subcellularLocation>
        <location evidence="1 7">Cytoplasm</location>
    </subcellularLocation>
</comment>
<organism evidence="9 10">
    <name type="scientific">Prauserella rugosa</name>
    <dbReference type="NCBI Taxonomy" id="43354"/>
    <lineage>
        <taxon>Bacteria</taxon>
        <taxon>Bacillati</taxon>
        <taxon>Actinomycetota</taxon>
        <taxon>Actinomycetes</taxon>
        <taxon>Pseudonocardiales</taxon>
        <taxon>Pseudonocardiaceae</taxon>
        <taxon>Prauserella</taxon>
    </lineage>
</organism>
<accession>A0A660CDJ1</accession>
<dbReference type="PANTHER" id="PTHR42930:SF3">
    <property type="entry name" value="PHOSPHATE-SPECIFIC TRANSPORT SYSTEM ACCESSORY PROTEIN PHOU"/>
    <property type="match status" value="1"/>
</dbReference>
<dbReference type="RefSeq" id="WP_030533744.1">
    <property type="nucleotide sequence ID" value="NZ_JOIJ01000017.1"/>
</dbReference>
<dbReference type="GO" id="GO:0045936">
    <property type="term" value="P:negative regulation of phosphate metabolic process"/>
    <property type="evidence" value="ECO:0007669"/>
    <property type="project" value="InterPro"/>
</dbReference>
<evidence type="ECO:0000313" key="10">
    <source>
        <dbReference type="Proteomes" id="UP000317303"/>
    </source>
</evidence>
<evidence type="ECO:0000313" key="9">
    <source>
        <dbReference type="EMBL" id="TWH21396.1"/>
    </source>
</evidence>
<name>A0A660CDJ1_9PSEU</name>
<evidence type="ECO:0000256" key="3">
    <source>
        <dbReference type="ARBA" id="ARBA00011738"/>
    </source>
</evidence>
<protein>
    <recommendedName>
        <fullName evidence="7">Phosphate-specific transport system accessory protein PhoU</fullName>
    </recommendedName>
</protein>
<dbReference type="GO" id="GO:0005737">
    <property type="term" value="C:cytoplasm"/>
    <property type="evidence" value="ECO:0007669"/>
    <property type="project" value="UniProtKB-SubCell"/>
</dbReference>
<evidence type="ECO:0000256" key="5">
    <source>
        <dbReference type="ARBA" id="ARBA00022490"/>
    </source>
</evidence>
<dbReference type="NCBIfam" id="TIGR02135">
    <property type="entry name" value="phoU_full"/>
    <property type="match status" value="1"/>
</dbReference>
<comment type="similarity">
    <text evidence="2 7">Belongs to the PhoU family.</text>
</comment>
<dbReference type="AlphaFoldDB" id="A0A660CDJ1"/>
<evidence type="ECO:0000256" key="7">
    <source>
        <dbReference type="PIRNR" id="PIRNR003107"/>
    </source>
</evidence>
<feature type="domain" description="PhoU" evidence="8">
    <location>
        <begin position="131"/>
        <end position="203"/>
    </location>
</feature>
<dbReference type="GO" id="GO:0030643">
    <property type="term" value="P:intracellular phosphate ion homeostasis"/>
    <property type="evidence" value="ECO:0007669"/>
    <property type="project" value="InterPro"/>
</dbReference>
<dbReference type="InterPro" id="IPR028366">
    <property type="entry name" value="PhoU"/>
</dbReference>
<dbReference type="Proteomes" id="UP000317303">
    <property type="component" value="Unassembled WGS sequence"/>
</dbReference>
<dbReference type="Pfam" id="PF01895">
    <property type="entry name" value="PhoU"/>
    <property type="match status" value="2"/>
</dbReference>
<dbReference type="GO" id="GO:0006817">
    <property type="term" value="P:phosphate ion transport"/>
    <property type="evidence" value="ECO:0007669"/>
    <property type="project" value="UniProtKB-KW"/>
</dbReference>
<dbReference type="InterPro" id="IPR038078">
    <property type="entry name" value="PhoU-like_sf"/>
</dbReference>
<keyword evidence="6 7" id="KW-0592">Phosphate transport</keyword>
<dbReference type="PANTHER" id="PTHR42930">
    <property type="entry name" value="PHOSPHATE-SPECIFIC TRANSPORT SYSTEM ACCESSORY PROTEIN PHOU"/>
    <property type="match status" value="1"/>
</dbReference>
<gene>
    <name evidence="9" type="ORF">JD82_03259</name>
</gene>
<dbReference type="PIRSF" id="PIRSF003107">
    <property type="entry name" value="PhoU"/>
    <property type="match status" value="1"/>
</dbReference>
<evidence type="ECO:0000256" key="4">
    <source>
        <dbReference type="ARBA" id="ARBA00022448"/>
    </source>
</evidence>
<feature type="domain" description="PhoU" evidence="8">
    <location>
        <begin position="18"/>
        <end position="103"/>
    </location>
</feature>
<dbReference type="Gene3D" id="1.20.58.220">
    <property type="entry name" value="Phosphate transport system protein phou homolog 2, domain 2"/>
    <property type="match status" value="1"/>
</dbReference>
<reference evidence="9 10" key="1">
    <citation type="submission" date="2019-07" db="EMBL/GenBank/DDBJ databases">
        <title>R&amp;d 2014.</title>
        <authorList>
            <person name="Klenk H.-P."/>
        </authorList>
    </citation>
    <scope>NUCLEOTIDE SEQUENCE [LARGE SCALE GENOMIC DNA]</scope>
    <source>
        <strain evidence="9 10">DSM 43194</strain>
    </source>
</reference>